<name>A0A6A7BCS6_9PLEO</name>
<feature type="region of interest" description="Disordered" evidence="1">
    <location>
        <begin position="38"/>
        <end position="60"/>
    </location>
</feature>
<evidence type="ECO:0000313" key="2">
    <source>
        <dbReference type="EMBL" id="KAF2853160.1"/>
    </source>
</evidence>
<dbReference type="Proteomes" id="UP000799423">
    <property type="component" value="Unassembled WGS sequence"/>
</dbReference>
<gene>
    <name evidence="2" type="ORF">T440DRAFT_466141</name>
</gene>
<reference evidence="2" key="1">
    <citation type="submission" date="2020-01" db="EMBL/GenBank/DDBJ databases">
        <authorList>
            <consortium name="DOE Joint Genome Institute"/>
            <person name="Haridas S."/>
            <person name="Albert R."/>
            <person name="Binder M."/>
            <person name="Bloem J."/>
            <person name="Labutti K."/>
            <person name="Salamov A."/>
            <person name="Andreopoulos B."/>
            <person name="Baker S.E."/>
            <person name="Barry K."/>
            <person name="Bills G."/>
            <person name="Bluhm B.H."/>
            <person name="Cannon C."/>
            <person name="Castanera R."/>
            <person name="Culley D.E."/>
            <person name="Daum C."/>
            <person name="Ezra D."/>
            <person name="Gonzalez J.B."/>
            <person name="Henrissat B."/>
            <person name="Kuo A."/>
            <person name="Liang C."/>
            <person name="Lipzen A."/>
            <person name="Lutzoni F."/>
            <person name="Magnuson J."/>
            <person name="Mondo S."/>
            <person name="Nolan M."/>
            <person name="Ohm R."/>
            <person name="Pangilinan J."/>
            <person name="Park H.-J."/>
            <person name="Ramirez L."/>
            <person name="Alfaro M."/>
            <person name="Sun H."/>
            <person name="Tritt A."/>
            <person name="Yoshinaga Y."/>
            <person name="Zwiers L.-H."/>
            <person name="Turgeon B.G."/>
            <person name="Goodwin S.B."/>
            <person name="Spatafora J.W."/>
            <person name="Crous P.W."/>
            <person name="Grigoriev I.V."/>
        </authorList>
    </citation>
    <scope>NUCLEOTIDE SEQUENCE</scope>
    <source>
        <strain evidence="2">IPT5</strain>
    </source>
</reference>
<organism evidence="2 3">
    <name type="scientific">Plenodomus tracheiphilus IPT5</name>
    <dbReference type="NCBI Taxonomy" id="1408161"/>
    <lineage>
        <taxon>Eukaryota</taxon>
        <taxon>Fungi</taxon>
        <taxon>Dikarya</taxon>
        <taxon>Ascomycota</taxon>
        <taxon>Pezizomycotina</taxon>
        <taxon>Dothideomycetes</taxon>
        <taxon>Pleosporomycetidae</taxon>
        <taxon>Pleosporales</taxon>
        <taxon>Pleosporineae</taxon>
        <taxon>Leptosphaeriaceae</taxon>
        <taxon>Plenodomus</taxon>
    </lineage>
</organism>
<evidence type="ECO:0000256" key="1">
    <source>
        <dbReference type="SAM" id="MobiDB-lite"/>
    </source>
</evidence>
<keyword evidence="3" id="KW-1185">Reference proteome</keyword>
<sequence>MQIKVTKNAQHCTNGSRASVSATPALYPRFTHSTGAMSADLVPDKSPASPHTAPCCSGRSSAQPGTLLQVQPHSPLSQSRRGQHVIDYIGGEEAGCAATLAYFTRVADHLRPGRMLVERRWACISLFLVAARRVPRTIPGVLAAMAKESRPTLVQVAAATLQSCIAISVYRACQRIHASAQRIRGFLCYQWMGWRTLDQHDIWYGPELSNLTPGFDI</sequence>
<proteinExistence type="predicted"/>
<protein>
    <submittedName>
        <fullName evidence="2">Uncharacterized protein</fullName>
    </submittedName>
</protein>
<dbReference type="EMBL" id="MU006296">
    <property type="protein sequence ID" value="KAF2853160.1"/>
    <property type="molecule type" value="Genomic_DNA"/>
</dbReference>
<accession>A0A6A7BCS6</accession>
<dbReference type="AlphaFoldDB" id="A0A6A7BCS6"/>
<evidence type="ECO:0000313" key="3">
    <source>
        <dbReference type="Proteomes" id="UP000799423"/>
    </source>
</evidence>